<comment type="similarity">
    <text evidence="3">Belongs to the acetyltransferase family. RimJ subfamily.</text>
</comment>
<accession>A0ABT9BDT7</accession>
<dbReference type="PROSITE" id="PS51186">
    <property type="entry name" value="GNAT"/>
    <property type="match status" value="1"/>
</dbReference>
<evidence type="ECO:0000313" key="6">
    <source>
        <dbReference type="Proteomes" id="UP001176429"/>
    </source>
</evidence>
<evidence type="ECO:0000256" key="3">
    <source>
        <dbReference type="ARBA" id="ARBA00038502"/>
    </source>
</evidence>
<organism evidence="5 6">
    <name type="scientific">Hymenobacter aranciens</name>
    <dbReference type="NCBI Taxonomy" id="3063996"/>
    <lineage>
        <taxon>Bacteria</taxon>
        <taxon>Pseudomonadati</taxon>
        <taxon>Bacteroidota</taxon>
        <taxon>Cytophagia</taxon>
        <taxon>Cytophagales</taxon>
        <taxon>Hymenobacteraceae</taxon>
        <taxon>Hymenobacter</taxon>
    </lineage>
</organism>
<keyword evidence="2" id="KW-0012">Acyltransferase</keyword>
<keyword evidence="6" id="KW-1185">Reference proteome</keyword>
<reference evidence="5" key="1">
    <citation type="submission" date="2023-07" db="EMBL/GenBank/DDBJ databases">
        <authorList>
            <person name="Kim M.K."/>
        </authorList>
    </citation>
    <scope>NUCLEOTIDE SEQUENCE</scope>
    <source>
        <strain evidence="5">ASUV-10-1</strain>
    </source>
</reference>
<name>A0ABT9BDT7_9BACT</name>
<dbReference type="GO" id="GO:0016740">
    <property type="term" value="F:transferase activity"/>
    <property type="evidence" value="ECO:0007669"/>
    <property type="project" value="UniProtKB-KW"/>
</dbReference>
<sequence>MSPALPRTPLLTARLLLRPYEPADAPAFAALLLANQARIQVSFPERLQAALAPGGALASIQNFMQDWRTGRFYVLGIWQHNTSHYLGDICLLPHPPTGGEIGYYLAAEAEGQGYAREALEAVVAFGFGTLGLSSLTIRCYASNERAQAVARAIGFQEDIVPPKKSFWFRSLSSTEEIRRFVLTRS</sequence>
<gene>
    <name evidence="5" type="ORF">Q5H93_08030</name>
</gene>
<dbReference type="SUPFAM" id="SSF55729">
    <property type="entry name" value="Acyl-CoA N-acyltransferases (Nat)"/>
    <property type="match status" value="1"/>
</dbReference>
<evidence type="ECO:0000256" key="2">
    <source>
        <dbReference type="ARBA" id="ARBA00023315"/>
    </source>
</evidence>
<dbReference type="Pfam" id="PF13302">
    <property type="entry name" value="Acetyltransf_3"/>
    <property type="match status" value="1"/>
</dbReference>
<evidence type="ECO:0000256" key="1">
    <source>
        <dbReference type="ARBA" id="ARBA00022679"/>
    </source>
</evidence>
<dbReference type="PANTHER" id="PTHR43792:SF8">
    <property type="entry name" value="[RIBOSOMAL PROTEIN US5]-ALANINE N-ACETYLTRANSFERASE"/>
    <property type="match status" value="1"/>
</dbReference>
<dbReference type="Gene3D" id="3.40.630.30">
    <property type="match status" value="1"/>
</dbReference>
<feature type="domain" description="N-acetyltransferase" evidence="4">
    <location>
        <begin position="15"/>
        <end position="178"/>
    </location>
</feature>
<evidence type="ECO:0000259" key="4">
    <source>
        <dbReference type="PROSITE" id="PS51186"/>
    </source>
</evidence>
<comment type="caution">
    <text evidence="5">The sequence shown here is derived from an EMBL/GenBank/DDBJ whole genome shotgun (WGS) entry which is preliminary data.</text>
</comment>
<dbReference type="RefSeq" id="WP_305005990.1">
    <property type="nucleotide sequence ID" value="NZ_JAUQSY010000004.1"/>
</dbReference>
<dbReference type="InterPro" id="IPR000182">
    <property type="entry name" value="GNAT_dom"/>
</dbReference>
<dbReference type="EC" id="2.-.-.-" evidence="5"/>
<dbReference type="PANTHER" id="PTHR43792">
    <property type="entry name" value="GNAT FAMILY, PUTATIVE (AFU_ORTHOLOGUE AFUA_3G00765)-RELATED-RELATED"/>
    <property type="match status" value="1"/>
</dbReference>
<dbReference type="InterPro" id="IPR016181">
    <property type="entry name" value="Acyl_CoA_acyltransferase"/>
</dbReference>
<evidence type="ECO:0000313" key="5">
    <source>
        <dbReference type="EMBL" id="MDO7874678.1"/>
    </source>
</evidence>
<dbReference type="EMBL" id="JAUQSY010000004">
    <property type="protein sequence ID" value="MDO7874678.1"/>
    <property type="molecule type" value="Genomic_DNA"/>
</dbReference>
<dbReference type="InterPro" id="IPR051531">
    <property type="entry name" value="N-acetyltransferase"/>
</dbReference>
<protein>
    <submittedName>
        <fullName evidence="5">GNAT family protein</fullName>
        <ecNumber evidence="5">2.-.-.-</ecNumber>
    </submittedName>
</protein>
<proteinExistence type="inferred from homology"/>
<keyword evidence="1 5" id="KW-0808">Transferase</keyword>
<dbReference type="Proteomes" id="UP001176429">
    <property type="component" value="Unassembled WGS sequence"/>
</dbReference>